<dbReference type="PROSITE" id="PS50110">
    <property type="entry name" value="RESPONSE_REGULATORY"/>
    <property type="match status" value="1"/>
</dbReference>
<name>A0A932YW03_9BACT</name>
<dbReference type="PANTHER" id="PTHR44591:SF23">
    <property type="entry name" value="CHEY SUBFAMILY"/>
    <property type="match status" value="1"/>
</dbReference>
<dbReference type="PANTHER" id="PTHR44591">
    <property type="entry name" value="STRESS RESPONSE REGULATOR PROTEIN 1"/>
    <property type="match status" value="1"/>
</dbReference>
<evidence type="ECO:0000313" key="5">
    <source>
        <dbReference type="Proteomes" id="UP000704960"/>
    </source>
</evidence>
<dbReference type="Pfam" id="PF00072">
    <property type="entry name" value="Response_reg"/>
    <property type="match status" value="1"/>
</dbReference>
<dbReference type="Proteomes" id="UP000704960">
    <property type="component" value="Unassembled WGS sequence"/>
</dbReference>
<evidence type="ECO:0000256" key="2">
    <source>
        <dbReference type="PROSITE-ProRule" id="PRU00169"/>
    </source>
</evidence>
<dbReference type="Gene3D" id="3.40.50.2300">
    <property type="match status" value="1"/>
</dbReference>
<dbReference type="SUPFAM" id="SSF52172">
    <property type="entry name" value="CheY-like"/>
    <property type="match status" value="1"/>
</dbReference>
<dbReference type="InterPro" id="IPR050595">
    <property type="entry name" value="Bact_response_regulator"/>
</dbReference>
<organism evidence="4 5">
    <name type="scientific">Candidatus Sungiibacteriota bacterium</name>
    <dbReference type="NCBI Taxonomy" id="2750080"/>
    <lineage>
        <taxon>Bacteria</taxon>
        <taxon>Candidatus Sungiibacteriota</taxon>
    </lineage>
</organism>
<protein>
    <submittedName>
        <fullName evidence="4">Response regulator</fullName>
    </submittedName>
</protein>
<sequence>MKKILFIEDEPALQQTLGDFLKEQGYEVIPALDGEAGFAAIRSERPDLILLDLILPKKHGFDVFREMRGDPELAAIPVIVLTNVESGDAIKQASELGAKAYLVKTNYSLDEVLEKVKGVIGGP</sequence>
<dbReference type="InterPro" id="IPR011006">
    <property type="entry name" value="CheY-like_superfamily"/>
</dbReference>
<comment type="caution">
    <text evidence="4">The sequence shown here is derived from an EMBL/GenBank/DDBJ whole genome shotgun (WGS) entry which is preliminary data.</text>
</comment>
<evidence type="ECO:0000256" key="1">
    <source>
        <dbReference type="ARBA" id="ARBA00022553"/>
    </source>
</evidence>
<dbReference type="InterPro" id="IPR001789">
    <property type="entry name" value="Sig_transdc_resp-reg_receiver"/>
</dbReference>
<feature type="modified residue" description="4-aspartylphosphate" evidence="2">
    <location>
        <position position="52"/>
    </location>
</feature>
<accession>A0A932YW03</accession>
<dbReference type="SMART" id="SM00448">
    <property type="entry name" value="REC"/>
    <property type="match status" value="1"/>
</dbReference>
<evidence type="ECO:0000313" key="4">
    <source>
        <dbReference type="EMBL" id="MBI4132421.1"/>
    </source>
</evidence>
<reference evidence="4" key="1">
    <citation type="submission" date="2020-07" db="EMBL/GenBank/DDBJ databases">
        <title>Huge and variable diversity of episymbiotic CPR bacteria and DPANN archaea in groundwater ecosystems.</title>
        <authorList>
            <person name="He C.Y."/>
            <person name="Keren R."/>
            <person name="Whittaker M."/>
            <person name="Farag I.F."/>
            <person name="Doudna J."/>
            <person name="Cate J.H.D."/>
            <person name="Banfield J.F."/>
        </authorList>
    </citation>
    <scope>NUCLEOTIDE SEQUENCE</scope>
    <source>
        <strain evidence="4">NC_groundwater_1226_Ag_S-0.1um_59_124</strain>
    </source>
</reference>
<dbReference type="AlphaFoldDB" id="A0A932YW03"/>
<dbReference type="EMBL" id="JACQMJ010000008">
    <property type="protein sequence ID" value="MBI4132421.1"/>
    <property type="molecule type" value="Genomic_DNA"/>
</dbReference>
<feature type="domain" description="Response regulatory" evidence="3">
    <location>
        <begin position="3"/>
        <end position="119"/>
    </location>
</feature>
<gene>
    <name evidence="4" type="ORF">HY474_02200</name>
</gene>
<evidence type="ECO:0000259" key="3">
    <source>
        <dbReference type="PROSITE" id="PS50110"/>
    </source>
</evidence>
<proteinExistence type="predicted"/>
<dbReference type="GO" id="GO:0000160">
    <property type="term" value="P:phosphorelay signal transduction system"/>
    <property type="evidence" value="ECO:0007669"/>
    <property type="project" value="InterPro"/>
</dbReference>
<keyword evidence="1 2" id="KW-0597">Phosphoprotein</keyword>